<dbReference type="AlphaFoldDB" id="A0AB73T9P7"/>
<name>A0AB73T9P7_9FIRM</name>
<evidence type="ECO:0000313" key="2">
    <source>
        <dbReference type="Proteomes" id="UP000245412"/>
    </source>
</evidence>
<dbReference type="SUPFAM" id="SSF52172">
    <property type="entry name" value="CheY-like"/>
    <property type="match status" value="1"/>
</dbReference>
<dbReference type="Gene3D" id="3.40.50.2300">
    <property type="match status" value="1"/>
</dbReference>
<accession>A0AB73T9P7</accession>
<keyword evidence="2" id="KW-1185">Reference proteome</keyword>
<gene>
    <name evidence="1" type="ORF">C7383_101301</name>
</gene>
<comment type="caution">
    <text evidence="1">The sequence shown here is derived from an EMBL/GenBank/DDBJ whole genome shotgun (WGS) entry which is preliminary data.</text>
</comment>
<evidence type="ECO:0000313" key="1">
    <source>
        <dbReference type="EMBL" id="PWJ78925.1"/>
    </source>
</evidence>
<evidence type="ECO:0008006" key="3">
    <source>
        <dbReference type="Google" id="ProtNLM"/>
    </source>
</evidence>
<dbReference type="EMBL" id="QGGY01000001">
    <property type="protein sequence ID" value="PWJ78925.1"/>
    <property type="molecule type" value="Genomic_DNA"/>
</dbReference>
<dbReference type="Proteomes" id="UP000245412">
    <property type="component" value="Unassembled WGS sequence"/>
</dbReference>
<reference evidence="1 2" key="1">
    <citation type="submission" date="2018-05" db="EMBL/GenBank/DDBJ databases">
        <authorList>
            <person name="Goeker M."/>
            <person name="Huntemann M."/>
            <person name="Clum A."/>
            <person name="Pillay M."/>
            <person name="Palaniappan K."/>
            <person name="Varghese N."/>
            <person name="Mikhailova N."/>
            <person name="Stamatis D."/>
            <person name="Reddy T."/>
            <person name="Daum C."/>
            <person name="Shapiro N."/>
            <person name="Ivanova N."/>
            <person name="Kyrpides N."/>
            <person name="Woyke T."/>
        </authorList>
    </citation>
    <scope>NUCLEOTIDE SEQUENCE [LARGE SCALE GENOMIC DNA]</scope>
    <source>
        <strain evidence="1 2">DSM 26524</strain>
    </source>
</reference>
<dbReference type="RefSeq" id="WP_109624362.1">
    <property type="nucleotide sequence ID" value="NZ_JANKBI010000001.1"/>
</dbReference>
<sequence>MWRIFVCDGNEAEKKQIIEFVRHCCDENSVEARTSGCSDWPELAELVKVEEPDIVIIAQDGVEGLDTITSACYLTGRIIWFSNLDFGIQAYRLCVAYFCKKPVTYQKIVRAVKRCLEKQTKSPGDMS</sequence>
<dbReference type="InterPro" id="IPR011006">
    <property type="entry name" value="CheY-like_superfamily"/>
</dbReference>
<proteinExistence type="predicted"/>
<organism evidence="1 2">
    <name type="scientific">Murimonas intestini</name>
    <dbReference type="NCBI Taxonomy" id="1337051"/>
    <lineage>
        <taxon>Bacteria</taxon>
        <taxon>Bacillati</taxon>
        <taxon>Bacillota</taxon>
        <taxon>Clostridia</taxon>
        <taxon>Lachnospirales</taxon>
        <taxon>Lachnospiraceae</taxon>
        <taxon>Murimonas</taxon>
    </lineage>
</organism>
<protein>
    <recommendedName>
        <fullName evidence="3">Response regulator</fullName>
    </recommendedName>
</protein>